<evidence type="ECO:0000313" key="2">
    <source>
        <dbReference type="EMBL" id="CAI8042167.1"/>
    </source>
</evidence>
<keyword evidence="3" id="KW-1185">Reference proteome</keyword>
<dbReference type="PANTHER" id="PTHR43312:SF1">
    <property type="entry name" value="NADP-DEPENDENT OXIDOREDUCTASE DOMAIN-CONTAINING PROTEIN"/>
    <property type="match status" value="1"/>
</dbReference>
<reference evidence="2" key="1">
    <citation type="submission" date="2023-03" db="EMBL/GenBank/DDBJ databases">
        <authorList>
            <person name="Steffen K."/>
            <person name="Cardenas P."/>
        </authorList>
    </citation>
    <scope>NUCLEOTIDE SEQUENCE</scope>
</reference>
<gene>
    <name evidence="2" type="ORF">GBAR_LOCUS23410</name>
</gene>
<dbReference type="AlphaFoldDB" id="A0AA35T6J4"/>
<proteinExistence type="predicted"/>
<dbReference type="SUPFAM" id="SSF51430">
    <property type="entry name" value="NAD(P)-linked oxidoreductase"/>
    <property type="match status" value="1"/>
</dbReference>
<accession>A0AA35T6J4</accession>
<comment type="caution">
    <text evidence="2">The sequence shown here is derived from an EMBL/GenBank/DDBJ whole genome shotgun (WGS) entry which is preliminary data.</text>
</comment>
<feature type="domain" description="NADP-dependent oxidoreductase" evidence="1">
    <location>
        <begin position="12"/>
        <end position="203"/>
    </location>
</feature>
<dbReference type="InterPro" id="IPR023210">
    <property type="entry name" value="NADP_OxRdtase_dom"/>
</dbReference>
<dbReference type="InterPro" id="IPR053135">
    <property type="entry name" value="AKR2_Oxidoreductase"/>
</dbReference>
<dbReference type="EMBL" id="CASHTH010003240">
    <property type="protein sequence ID" value="CAI8042167.1"/>
    <property type="molecule type" value="Genomic_DNA"/>
</dbReference>
<dbReference type="Gene3D" id="3.20.20.100">
    <property type="entry name" value="NADP-dependent oxidoreductase domain"/>
    <property type="match status" value="1"/>
</dbReference>
<protein>
    <recommendedName>
        <fullName evidence="1">NADP-dependent oxidoreductase domain-containing protein</fullName>
    </recommendedName>
</protein>
<dbReference type="InterPro" id="IPR036812">
    <property type="entry name" value="NAD(P)_OxRdtase_dom_sf"/>
</dbReference>
<organism evidence="2 3">
    <name type="scientific">Geodia barretti</name>
    <name type="common">Barrett's horny sponge</name>
    <dbReference type="NCBI Taxonomy" id="519541"/>
    <lineage>
        <taxon>Eukaryota</taxon>
        <taxon>Metazoa</taxon>
        <taxon>Porifera</taxon>
        <taxon>Demospongiae</taxon>
        <taxon>Heteroscleromorpha</taxon>
        <taxon>Tetractinellida</taxon>
        <taxon>Astrophorina</taxon>
        <taxon>Geodiidae</taxon>
        <taxon>Geodia</taxon>
    </lineage>
</organism>
<dbReference type="PANTHER" id="PTHR43312">
    <property type="entry name" value="D-THREO-ALDOSE 1-DEHYDROGENASE"/>
    <property type="match status" value="1"/>
</dbReference>
<dbReference type="Pfam" id="PF00248">
    <property type="entry name" value="Aldo_ket_red"/>
    <property type="match status" value="1"/>
</dbReference>
<sequence>MERMAPWMPKLRDSMFLGAKTRERTRELAWANIESCMSRLGVGSFDLFQLHSVGTMEDLDKVTGSGGALEALVELRERGLTRWVGITGHGPDAPRVHLEALRRFDFDTVMFPLNATLYRNDEYREHAEELLSVANQRDVGVHTIKMLARGGWGDREREHTTWYDPHREQSEIDRALWWLLSQPMHTAPSVGDVELLPRALDAAQRFSPLSNDDQEAVVVGQCPPLPEPGLGILAAD</sequence>
<name>A0AA35T6J4_GEOBA</name>
<evidence type="ECO:0000313" key="3">
    <source>
        <dbReference type="Proteomes" id="UP001174909"/>
    </source>
</evidence>
<dbReference type="Proteomes" id="UP001174909">
    <property type="component" value="Unassembled WGS sequence"/>
</dbReference>
<evidence type="ECO:0000259" key="1">
    <source>
        <dbReference type="Pfam" id="PF00248"/>
    </source>
</evidence>